<organism evidence="2 3">
    <name type="scientific">Thamnocephalis sphaerospora</name>
    <dbReference type="NCBI Taxonomy" id="78915"/>
    <lineage>
        <taxon>Eukaryota</taxon>
        <taxon>Fungi</taxon>
        <taxon>Fungi incertae sedis</taxon>
        <taxon>Zoopagomycota</taxon>
        <taxon>Zoopagomycotina</taxon>
        <taxon>Zoopagomycetes</taxon>
        <taxon>Zoopagales</taxon>
        <taxon>Sigmoideomycetaceae</taxon>
        <taxon>Thamnocephalis</taxon>
    </lineage>
</organism>
<evidence type="ECO:0000313" key="2">
    <source>
        <dbReference type="EMBL" id="RKP05083.1"/>
    </source>
</evidence>
<protein>
    <submittedName>
        <fullName evidence="2">AAR2 protein-domain-containing protein</fullName>
    </submittedName>
</protein>
<gene>
    <name evidence="2" type="ORF">THASP1DRAFT_33087</name>
</gene>
<dbReference type="STRING" id="78915.A0A4P9XHE0"/>
<reference evidence="3" key="1">
    <citation type="journal article" date="2018" name="Nat. Microbiol.">
        <title>Leveraging single-cell genomics to expand the fungal tree of life.</title>
        <authorList>
            <person name="Ahrendt S.R."/>
            <person name="Quandt C.A."/>
            <person name="Ciobanu D."/>
            <person name="Clum A."/>
            <person name="Salamov A."/>
            <person name="Andreopoulos B."/>
            <person name="Cheng J.F."/>
            <person name="Woyke T."/>
            <person name="Pelin A."/>
            <person name="Henrissat B."/>
            <person name="Reynolds N.K."/>
            <person name="Benny G.L."/>
            <person name="Smith M.E."/>
            <person name="James T.Y."/>
            <person name="Grigoriev I.V."/>
        </authorList>
    </citation>
    <scope>NUCLEOTIDE SEQUENCE [LARGE SCALE GENOMIC DNA]</scope>
    <source>
        <strain evidence="3">RSA 1356</strain>
    </source>
</reference>
<feature type="domain" description="AAR2 N-terminal" evidence="1">
    <location>
        <begin position="14"/>
        <end position="109"/>
    </location>
</feature>
<dbReference type="Proteomes" id="UP000271241">
    <property type="component" value="Unassembled WGS sequence"/>
</dbReference>
<dbReference type="PANTHER" id="PTHR12689">
    <property type="entry name" value="A1 CISTRON SPLICING FACTOR AAR2-RELATED"/>
    <property type="match status" value="1"/>
</dbReference>
<dbReference type="InterPro" id="IPR007946">
    <property type="entry name" value="AAR2"/>
</dbReference>
<dbReference type="CDD" id="cd13777">
    <property type="entry name" value="Aar2_N"/>
    <property type="match status" value="1"/>
</dbReference>
<accession>A0A4P9XHE0</accession>
<name>A0A4P9XHE0_9FUNG</name>
<dbReference type="InterPro" id="IPR038516">
    <property type="entry name" value="AAR2_N_sf"/>
</dbReference>
<dbReference type="Gene3D" id="2.60.34.20">
    <property type="match status" value="1"/>
</dbReference>
<dbReference type="EMBL" id="KZ993279">
    <property type="protein sequence ID" value="RKP05083.1"/>
    <property type="molecule type" value="Genomic_DNA"/>
</dbReference>
<dbReference type="AlphaFoldDB" id="A0A4P9XHE0"/>
<dbReference type="Pfam" id="PF20981">
    <property type="entry name" value="AAR2_1st"/>
    <property type="match status" value="1"/>
</dbReference>
<proteinExistence type="predicted"/>
<dbReference type="InterPro" id="IPR033647">
    <property type="entry name" value="Aar2_N"/>
</dbReference>
<dbReference type="PANTHER" id="PTHR12689:SF4">
    <property type="entry name" value="PROTEIN AAR2 HOMOLOG"/>
    <property type="match status" value="1"/>
</dbReference>
<keyword evidence="3" id="KW-1185">Reference proteome</keyword>
<dbReference type="OrthoDB" id="201752at2759"/>
<sequence length="123" mass="14332">MDQDTARHLFYRLGTLLLLDAPDALEFGIDYNSWTIGPRFKGVKMIPPGVHFVYYCVADKFSQSGLRNGFMKYFQEREIAVYRWNPEAEDFEDIELTDAPQAARYRAGKPNKKKREKGSLKYL</sequence>
<evidence type="ECO:0000259" key="1">
    <source>
        <dbReference type="Pfam" id="PF20981"/>
    </source>
</evidence>
<evidence type="ECO:0000313" key="3">
    <source>
        <dbReference type="Proteomes" id="UP000271241"/>
    </source>
</evidence>
<dbReference type="GO" id="GO:0000244">
    <property type="term" value="P:spliceosomal tri-snRNP complex assembly"/>
    <property type="evidence" value="ECO:0007669"/>
    <property type="project" value="TreeGrafter"/>
</dbReference>